<comment type="caution">
    <text evidence="2">The sequence shown here is derived from an EMBL/GenBank/DDBJ whole genome shotgun (WGS) entry which is preliminary data.</text>
</comment>
<keyword evidence="1" id="KW-0812">Transmembrane</keyword>
<proteinExistence type="predicted"/>
<keyword evidence="1" id="KW-1133">Transmembrane helix</keyword>
<accession>A0AA35TIJ5</accession>
<evidence type="ECO:0000256" key="1">
    <source>
        <dbReference type="SAM" id="Phobius"/>
    </source>
</evidence>
<feature type="transmembrane region" description="Helical" evidence="1">
    <location>
        <begin position="93"/>
        <end position="111"/>
    </location>
</feature>
<dbReference type="NCBIfam" id="NF041646">
    <property type="entry name" value="VC0807_fam"/>
    <property type="match status" value="1"/>
</dbReference>
<reference evidence="2" key="1">
    <citation type="submission" date="2023-03" db="EMBL/GenBank/DDBJ databases">
        <authorList>
            <person name="Steffen K."/>
            <person name="Cardenas P."/>
        </authorList>
    </citation>
    <scope>NUCLEOTIDE SEQUENCE</scope>
</reference>
<evidence type="ECO:0008006" key="4">
    <source>
        <dbReference type="Google" id="ProtNLM"/>
    </source>
</evidence>
<dbReference type="Proteomes" id="UP001174909">
    <property type="component" value="Unassembled WGS sequence"/>
</dbReference>
<protein>
    <recommendedName>
        <fullName evidence="4">MFS transporter</fullName>
    </recommendedName>
</protein>
<feature type="transmembrane region" description="Helical" evidence="1">
    <location>
        <begin position="61"/>
        <end position="81"/>
    </location>
</feature>
<evidence type="ECO:0000313" key="3">
    <source>
        <dbReference type="Proteomes" id="UP001174909"/>
    </source>
</evidence>
<feature type="transmembrane region" description="Helical" evidence="1">
    <location>
        <begin position="186"/>
        <end position="209"/>
    </location>
</feature>
<organism evidence="2 3">
    <name type="scientific">Geodia barretti</name>
    <name type="common">Barrett's horny sponge</name>
    <dbReference type="NCBI Taxonomy" id="519541"/>
    <lineage>
        <taxon>Eukaryota</taxon>
        <taxon>Metazoa</taxon>
        <taxon>Porifera</taxon>
        <taxon>Demospongiae</taxon>
        <taxon>Heteroscleromorpha</taxon>
        <taxon>Tetractinellida</taxon>
        <taxon>Astrophorina</taxon>
        <taxon>Geodiidae</taxon>
        <taxon>Geodia</taxon>
    </lineage>
</organism>
<keyword evidence="1" id="KW-0472">Membrane</keyword>
<gene>
    <name evidence="2" type="ORF">GBAR_LOCUS26782</name>
</gene>
<sequence length="232" mass="26000">MVRFSGEDELGPVNGLLLALAFPVGYGLYDLIARGGFDPVRLFRALVRRKRPYDFIHWRRFNPYSILGFVSVLLTGGIGLLKLPVEWLAIKEAAIPFIICAAVVISMRTPYPLVKTIMHKVINVERVYEALNRRQSIEAYERRVDAATYMIAFGLLVSTVLNYVLARVVVVSEPGTTAFNEELGRMTALSFPVITVPSITILAFALYYLASGITKETGLEFQDIFKTTQDDE</sequence>
<feature type="transmembrane region" description="Helical" evidence="1">
    <location>
        <begin position="146"/>
        <end position="166"/>
    </location>
</feature>
<evidence type="ECO:0000313" key="2">
    <source>
        <dbReference type="EMBL" id="CAI8048587.1"/>
    </source>
</evidence>
<dbReference type="EMBL" id="CASHTH010003736">
    <property type="protein sequence ID" value="CAI8048587.1"/>
    <property type="molecule type" value="Genomic_DNA"/>
</dbReference>
<keyword evidence="3" id="KW-1185">Reference proteome</keyword>
<dbReference type="AlphaFoldDB" id="A0AA35TIJ5"/>
<name>A0AA35TIJ5_GEOBA</name>
<feature type="transmembrane region" description="Helical" evidence="1">
    <location>
        <begin position="16"/>
        <end position="40"/>
    </location>
</feature>